<evidence type="ECO:0000313" key="1">
    <source>
        <dbReference type="EMBL" id="ABT16620.1"/>
    </source>
</evidence>
<gene>
    <name evidence="1" type="primary">z486L</name>
    <name evidence="1" type="ORF">ATCV1_z486L</name>
</gene>
<reference evidence="1 2" key="1">
    <citation type="submission" date="2006-09" db="EMBL/GenBank/DDBJ databases">
        <title>Sequence and annotation of the 288-kb ATCV-1 virus that infects an endosymbiotic Chlorella strain of the heliozoon Acanthocystis turfacea.</title>
        <authorList>
            <person name="Fitzgerald L.A."/>
            <person name="Graves M.V."/>
            <person name="Li X."/>
            <person name="Pfitzner A.J.P."/>
            <person name="Hartigan J."/>
            <person name="Van Etten J.L."/>
        </authorList>
    </citation>
    <scope>NUCLEOTIDE SEQUENCE [LARGE SCALE GENOMIC DNA]</scope>
    <source>
        <strain evidence="1 2">ATCV-1</strain>
    </source>
</reference>
<sequence>MYLAPRMFTMPGEVKLYPCAPATTVVAKYCPGCTFAPFTCIYAPVTGGRFGSWNQRDVQFETVVVVAAVNST</sequence>
<dbReference type="RefSeq" id="YP_001426967.1">
    <property type="nucleotide sequence ID" value="NC_008724.1"/>
</dbReference>
<dbReference type="GeneID" id="5470624"/>
<proteinExistence type="predicted"/>
<dbReference type="KEGG" id="vg:5470624"/>
<dbReference type="EMBL" id="EF101928">
    <property type="protein sequence ID" value="ABT16620.1"/>
    <property type="molecule type" value="Genomic_DNA"/>
</dbReference>
<organism evidence="1 2">
    <name type="scientific">Chlorovirus heliozoae</name>
    <dbReference type="NCBI Taxonomy" id="322019"/>
    <lineage>
        <taxon>Viruses</taxon>
        <taxon>Varidnaviria</taxon>
        <taxon>Bamfordvirae</taxon>
        <taxon>Nucleocytoviricota</taxon>
        <taxon>Megaviricetes</taxon>
        <taxon>Algavirales</taxon>
        <taxon>Phycodnaviridae</taxon>
        <taxon>Chlorovirus</taxon>
    </lineage>
</organism>
<protein>
    <submittedName>
        <fullName evidence="1">Uncharacterized protein z486L</fullName>
    </submittedName>
</protein>
<evidence type="ECO:0000313" key="2">
    <source>
        <dbReference type="Proteomes" id="UP000202420"/>
    </source>
</evidence>
<accession>A7K996</accession>
<dbReference type="Proteomes" id="UP000202420">
    <property type="component" value="Segment"/>
</dbReference>
<name>A7K996_9PHYC</name>
<keyword evidence="2" id="KW-1185">Reference proteome</keyword>